<sequence>MSQTVSTSQNGPGLSRGGALDLLRFVAALFIVLYHVAERAPVSLFALHPALGRGYLATDFFLMLSGYVLARTYGPRLLGQDVTTGEFLKRRILRIWPAHLVMLVLFVAFVLGTGAVGLAPQNPQWFQWNQLLPQVFLMQAWFVPGPSGWNMPTWTLSALIVCYAGFPAAWRATARIRSPWTTLLIGVAIFLAVDYAAKAVTGIPGHQLPLRFGLVRGIPLFILGMLLARLPTAISSRWADGLVIAAGVGVVALQVFGRFDHASLALLGLLIYAAGASGAKGWGWAGLAGRLSFSLFLTNQLVAVVWFGLLRAVAGKLGLEGPLLWAAWAMALPACVVAAWLFERFVDTPLQAWIKGWSRKDLAPKAEPALA</sequence>
<evidence type="ECO:0000313" key="3">
    <source>
        <dbReference type="EMBL" id="MDR6531201.1"/>
    </source>
</evidence>
<keyword evidence="1" id="KW-0812">Transmembrane</keyword>
<evidence type="ECO:0000259" key="2">
    <source>
        <dbReference type="Pfam" id="PF01757"/>
    </source>
</evidence>
<accession>A0ABU1MYD6</accession>
<dbReference type="Proteomes" id="UP001262754">
    <property type="component" value="Unassembled WGS sequence"/>
</dbReference>
<dbReference type="EMBL" id="JAVDRL010000005">
    <property type="protein sequence ID" value="MDR6531201.1"/>
    <property type="molecule type" value="Genomic_DNA"/>
</dbReference>
<feature type="transmembrane region" description="Helical" evidence="1">
    <location>
        <begin position="213"/>
        <end position="231"/>
    </location>
</feature>
<feature type="transmembrane region" description="Helical" evidence="1">
    <location>
        <begin position="151"/>
        <end position="170"/>
    </location>
</feature>
<feature type="domain" description="Acyltransferase 3" evidence="2">
    <location>
        <begin position="19"/>
        <end position="342"/>
    </location>
</feature>
<feature type="transmembrane region" description="Helical" evidence="1">
    <location>
        <begin position="238"/>
        <end position="256"/>
    </location>
</feature>
<feature type="transmembrane region" description="Helical" evidence="1">
    <location>
        <begin position="322"/>
        <end position="342"/>
    </location>
</feature>
<dbReference type="RefSeq" id="WP_310031034.1">
    <property type="nucleotide sequence ID" value="NZ_JAVDRL010000005.1"/>
</dbReference>
<evidence type="ECO:0000256" key="1">
    <source>
        <dbReference type="SAM" id="Phobius"/>
    </source>
</evidence>
<keyword evidence="1" id="KW-0472">Membrane</keyword>
<feature type="transmembrane region" description="Helical" evidence="1">
    <location>
        <begin position="21"/>
        <end position="37"/>
    </location>
</feature>
<name>A0ABU1MYD6_9CAUL</name>
<feature type="transmembrane region" description="Helical" evidence="1">
    <location>
        <begin position="182"/>
        <end position="201"/>
    </location>
</feature>
<dbReference type="InterPro" id="IPR002656">
    <property type="entry name" value="Acyl_transf_3_dom"/>
</dbReference>
<keyword evidence="1" id="KW-1133">Transmembrane helix</keyword>
<feature type="transmembrane region" description="Helical" evidence="1">
    <location>
        <begin position="95"/>
        <end position="119"/>
    </location>
</feature>
<keyword evidence="4" id="KW-1185">Reference proteome</keyword>
<reference evidence="3 4" key="1">
    <citation type="submission" date="2023-07" db="EMBL/GenBank/DDBJ databases">
        <title>Sorghum-associated microbial communities from plants grown in Nebraska, USA.</title>
        <authorList>
            <person name="Schachtman D."/>
        </authorList>
    </citation>
    <scope>NUCLEOTIDE SEQUENCE [LARGE SCALE GENOMIC DNA]</scope>
    <source>
        <strain evidence="3 4">DS2154</strain>
    </source>
</reference>
<organism evidence="3 4">
    <name type="scientific">Caulobacter rhizosphaerae</name>
    <dbReference type="NCBI Taxonomy" id="2010972"/>
    <lineage>
        <taxon>Bacteria</taxon>
        <taxon>Pseudomonadati</taxon>
        <taxon>Pseudomonadota</taxon>
        <taxon>Alphaproteobacteria</taxon>
        <taxon>Caulobacterales</taxon>
        <taxon>Caulobacteraceae</taxon>
        <taxon>Caulobacter</taxon>
    </lineage>
</organism>
<comment type="caution">
    <text evidence="3">The sequence shown here is derived from an EMBL/GenBank/DDBJ whole genome shotgun (WGS) entry which is preliminary data.</text>
</comment>
<dbReference type="Pfam" id="PF01757">
    <property type="entry name" value="Acyl_transf_3"/>
    <property type="match status" value="1"/>
</dbReference>
<feature type="transmembrane region" description="Helical" evidence="1">
    <location>
        <begin position="262"/>
        <end position="279"/>
    </location>
</feature>
<gene>
    <name evidence="3" type="ORF">J2800_001943</name>
</gene>
<evidence type="ECO:0000313" key="4">
    <source>
        <dbReference type="Proteomes" id="UP001262754"/>
    </source>
</evidence>
<proteinExistence type="predicted"/>
<protein>
    <submittedName>
        <fullName evidence="3">Peptidoglycan/LPS O-acetylase OafA/YrhL</fullName>
    </submittedName>
</protein>
<dbReference type="InterPro" id="IPR050879">
    <property type="entry name" value="Acyltransferase_3"/>
</dbReference>
<dbReference type="PANTHER" id="PTHR23028">
    <property type="entry name" value="ACETYLTRANSFERASE"/>
    <property type="match status" value="1"/>
</dbReference>
<feature type="transmembrane region" description="Helical" evidence="1">
    <location>
        <begin position="291"/>
        <end position="310"/>
    </location>
</feature>
<feature type="transmembrane region" description="Helical" evidence="1">
    <location>
        <begin position="57"/>
        <end position="74"/>
    </location>
</feature>